<keyword evidence="6" id="KW-0732">Signal</keyword>
<dbReference type="EMBL" id="FQVT01000002">
    <property type="protein sequence ID" value="SHF76814.1"/>
    <property type="molecule type" value="Genomic_DNA"/>
</dbReference>
<evidence type="ECO:0000256" key="2">
    <source>
        <dbReference type="ARBA" id="ARBA00022723"/>
    </source>
</evidence>
<feature type="signal peptide" evidence="6">
    <location>
        <begin position="1"/>
        <end position="21"/>
    </location>
</feature>
<evidence type="ECO:0000256" key="6">
    <source>
        <dbReference type="SAM" id="SignalP"/>
    </source>
</evidence>
<dbReference type="OrthoDB" id="955119at2"/>
<dbReference type="STRING" id="1073325.SAMN05444483_102316"/>
<evidence type="ECO:0000256" key="5">
    <source>
        <dbReference type="SAM" id="MobiDB-lite"/>
    </source>
</evidence>
<evidence type="ECO:0000259" key="7">
    <source>
        <dbReference type="PROSITE" id="PS51007"/>
    </source>
</evidence>
<dbReference type="PROSITE" id="PS51257">
    <property type="entry name" value="PROKAR_LIPOPROTEIN"/>
    <property type="match status" value="1"/>
</dbReference>
<keyword evidence="1 4" id="KW-0349">Heme</keyword>
<sequence length="176" mass="19695">MKNVIKSVVLFATLLILSSCGNSEKKDNIRLEDYNESSQQTEKQDTDKAPSSEKEETSTEDALSNKGIGPVKNLELPEGINSDMASSGADVFKKLCSACHKMDKKFVGPQLAGVTERRSPEWIMNMILNPTEMIKKDPIAKKLLIESNMAVMANQGLSEEETRSILEYFRQYDQEN</sequence>
<evidence type="ECO:0000256" key="1">
    <source>
        <dbReference type="ARBA" id="ARBA00022617"/>
    </source>
</evidence>
<feature type="compositionally biased region" description="Basic and acidic residues" evidence="5">
    <location>
        <begin position="42"/>
        <end position="57"/>
    </location>
</feature>
<dbReference type="GO" id="GO:0046872">
    <property type="term" value="F:metal ion binding"/>
    <property type="evidence" value="ECO:0007669"/>
    <property type="project" value="UniProtKB-KW"/>
</dbReference>
<keyword evidence="3 4" id="KW-0408">Iron</keyword>
<dbReference type="AlphaFoldDB" id="A0A1M5ECF6"/>
<evidence type="ECO:0000313" key="8">
    <source>
        <dbReference type="EMBL" id="SHF76814.1"/>
    </source>
</evidence>
<feature type="chain" id="PRO_5012522222" evidence="6">
    <location>
        <begin position="22"/>
        <end position="176"/>
    </location>
</feature>
<feature type="domain" description="Cytochrome c" evidence="7">
    <location>
        <begin position="83"/>
        <end position="173"/>
    </location>
</feature>
<keyword evidence="2 4" id="KW-0479">Metal-binding</keyword>
<dbReference type="InterPro" id="IPR036909">
    <property type="entry name" value="Cyt_c-like_dom_sf"/>
</dbReference>
<feature type="region of interest" description="Disordered" evidence="5">
    <location>
        <begin position="27"/>
        <end position="70"/>
    </location>
</feature>
<organism evidence="8 9">
    <name type="scientific">Salegentibacter echinorum</name>
    <dbReference type="NCBI Taxonomy" id="1073325"/>
    <lineage>
        <taxon>Bacteria</taxon>
        <taxon>Pseudomonadati</taxon>
        <taxon>Bacteroidota</taxon>
        <taxon>Flavobacteriia</taxon>
        <taxon>Flavobacteriales</taxon>
        <taxon>Flavobacteriaceae</taxon>
        <taxon>Salegentibacter</taxon>
    </lineage>
</organism>
<protein>
    <submittedName>
        <fullName evidence="8">Cytochrome c</fullName>
    </submittedName>
</protein>
<dbReference type="SUPFAM" id="SSF46626">
    <property type="entry name" value="Cytochrome c"/>
    <property type="match status" value="1"/>
</dbReference>
<dbReference type="RefSeq" id="WP_072877449.1">
    <property type="nucleotide sequence ID" value="NZ_FQVT01000002.1"/>
</dbReference>
<evidence type="ECO:0000256" key="4">
    <source>
        <dbReference type="PROSITE-ProRule" id="PRU00433"/>
    </source>
</evidence>
<dbReference type="GO" id="GO:0020037">
    <property type="term" value="F:heme binding"/>
    <property type="evidence" value="ECO:0007669"/>
    <property type="project" value="InterPro"/>
</dbReference>
<reference evidence="9" key="1">
    <citation type="submission" date="2016-11" db="EMBL/GenBank/DDBJ databases">
        <authorList>
            <person name="Varghese N."/>
            <person name="Submissions S."/>
        </authorList>
    </citation>
    <scope>NUCLEOTIDE SEQUENCE [LARGE SCALE GENOMIC DNA]</scope>
    <source>
        <strain evidence="9">DSM 24579</strain>
    </source>
</reference>
<proteinExistence type="predicted"/>
<gene>
    <name evidence="8" type="ORF">SAMN05444483_102316</name>
</gene>
<dbReference type="PROSITE" id="PS51007">
    <property type="entry name" value="CYTC"/>
    <property type="match status" value="1"/>
</dbReference>
<evidence type="ECO:0000256" key="3">
    <source>
        <dbReference type="ARBA" id="ARBA00023004"/>
    </source>
</evidence>
<dbReference type="InterPro" id="IPR009056">
    <property type="entry name" value="Cyt_c-like_dom"/>
</dbReference>
<accession>A0A1M5ECF6</accession>
<evidence type="ECO:0000313" key="9">
    <source>
        <dbReference type="Proteomes" id="UP000183945"/>
    </source>
</evidence>
<dbReference type="GO" id="GO:0009055">
    <property type="term" value="F:electron transfer activity"/>
    <property type="evidence" value="ECO:0007669"/>
    <property type="project" value="InterPro"/>
</dbReference>
<keyword evidence="9" id="KW-1185">Reference proteome</keyword>
<name>A0A1M5ECF6_SALEC</name>
<dbReference type="Proteomes" id="UP000183945">
    <property type="component" value="Unassembled WGS sequence"/>
</dbReference>
<dbReference type="Gene3D" id="1.10.760.10">
    <property type="entry name" value="Cytochrome c-like domain"/>
    <property type="match status" value="1"/>
</dbReference>
<dbReference type="Pfam" id="PF00034">
    <property type="entry name" value="Cytochrom_C"/>
    <property type="match status" value="1"/>
</dbReference>